<organism evidence="2 3">
    <name type="scientific">Paracoccus lichenicola</name>
    <dbReference type="NCBI Taxonomy" id="2665644"/>
    <lineage>
        <taxon>Bacteria</taxon>
        <taxon>Pseudomonadati</taxon>
        <taxon>Pseudomonadota</taxon>
        <taxon>Alphaproteobacteria</taxon>
        <taxon>Rhodobacterales</taxon>
        <taxon>Paracoccaceae</taxon>
        <taxon>Paracoccus</taxon>
    </lineage>
</organism>
<evidence type="ECO:0000313" key="2">
    <source>
        <dbReference type="EMBL" id="MTD98706.1"/>
    </source>
</evidence>
<evidence type="ECO:0000256" key="1">
    <source>
        <dbReference type="SAM" id="SignalP"/>
    </source>
</evidence>
<proteinExistence type="predicted"/>
<feature type="chain" id="PRO_5026870367" evidence="1">
    <location>
        <begin position="20"/>
        <end position="100"/>
    </location>
</feature>
<sequence>MKQGLAATALAVLPAFATASSDDAWDAFRATVDTACRTALAALADSTVTVEVNPFGSESYGAALVSVARATGTDRMICILDKQTGRAEITAPFTDAAPVR</sequence>
<gene>
    <name evidence="2" type="ORF">GIY56_00205</name>
</gene>
<accession>A0A6L6HHU5</accession>
<keyword evidence="3" id="KW-1185">Reference proteome</keyword>
<comment type="caution">
    <text evidence="2">The sequence shown here is derived from an EMBL/GenBank/DDBJ whole genome shotgun (WGS) entry which is preliminary data.</text>
</comment>
<evidence type="ECO:0000313" key="3">
    <source>
        <dbReference type="Proteomes" id="UP000481417"/>
    </source>
</evidence>
<keyword evidence="1" id="KW-0732">Signal</keyword>
<reference evidence="2 3" key="1">
    <citation type="submission" date="2019-11" db="EMBL/GenBank/DDBJ databases">
        <authorList>
            <person name="Lang L."/>
        </authorList>
    </citation>
    <scope>NUCLEOTIDE SEQUENCE [LARGE SCALE GENOMIC DNA]</scope>
    <source>
        <strain evidence="2 3">YIM 132242</strain>
    </source>
</reference>
<dbReference type="Proteomes" id="UP000481417">
    <property type="component" value="Unassembled WGS sequence"/>
</dbReference>
<dbReference type="EMBL" id="WMBT01000001">
    <property type="protein sequence ID" value="MTD98706.1"/>
    <property type="molecule type" value="Genomic_DNA"/>
</dbReference>
<name>A0A6L6HHU5_9RHOB</name>
<dbReference type="RefSeq" id="WP_154762810.1">
    <property type="nucleotide sequence ID" value="NZ_WMBT01000001.1"/>
</dbReference>
<feature type="signal peptide" evidence="1">
    <location>
        <begin position="1"/>
        <end position="19"/>
    </location>
</feature>
<dbReference type="AlphaFoldDB" id="A0A6L6HHU5"/>
<protein>
    <submittedName>
        <fullName evidence="2">Uncharacterized protein</fullName>
    </submittedName>
</protein>